<accession>A0ABU0PIU7</accession>
<keyword evidence="3" id="KW-1185">Reference proteome</keyword>
<feature type="transmembrane region" description="Helical" evidence="1">
    <location>
        <begin position="24"/>
        <end position="42"/>
    </location>
</feature>
<protein>
    <submittedName>
        <fullName evidence="2">Uncharacterized protein</fullName>
    </submittedName>
</protein>
<organism evidence="2 3">
    <name type="scientific">Pseudarthrobacter siccitolerans</name>
    <dbReference type="NCBI Taxonomy" id="861266"/>
    <lineage>
        <taxon>Bacteria</taxon>
        <taxon>Bacillati</taxon>
        <taxon>Actinomycetota</taxon>
        <taxon>Actinomycetes</taxon>
        <taxon>Micrococcales</taxon>
        <taxon>Micrococcaceae</taxon>
        <taxon>Pseudarthrobacter</taxon>
    </lineage>
</organism>
<keyword evidence="1" id="KW-0812">Transmembrane</keyword>
<comment type="caution">
    <text evidence="2">The sequence shown here is derived from an EMBL/GenBank/DDBJ whole genome shotgun (WGS) entry which is preliminary data.</text>
</comment>
<dbReference type="EMBL" id="JAUSXB010000001">
    <property type="protein sequence ID" value="MDQ0673885.1"/>
    <property type="molecule type" value="Genomic_DNA"/>
</dbReference>
<reference evidence="2 3" key="1">
    <citation type="submission" date="2023-07" db="EMBL/GenBank/DDBJ databases">
        <title>Comparative genomics of wheat-associated soil bacteria to identify genetic determinants of phenazine resistance.</title>
        <authorList>
            <person name="Mouncey N."/>
        </authorList>
    </citation>
    <scope>NUCLEOTIDE SEQUENCE [LARGE SCALE GENOMIC DNA]</scope>
    <source>
        <strain evidence="2 3">W1I3</strain>
    </source>
</reference>
<evidence type="ECO:0000313" key="3">
    <source>
        <dbReference type="Proteomes" id="UP001236806"/>
    </source>
</evidence>
<evidence type="ECO:0000313" key="2">
    <source>
        <dbReference type="EMBL" id="MDQ0673885.1"/>
    </source>
</evidence>
<keyword evidence="1" id="KW-1133">Transmembrane helix</keyword>
<dbReference type="RefSeq" id="WP_306635083.1">
    <property type="nucleotide sequence ID" value="NZ_JAUSXB010000001.1"/>
</dbReference>
<sequence length="50" mass="5418">METVIRNVGLHKQSGGTTADWSGAWWMFAIAVVAAAVAMTVMQRRETALP</sequence>
<name>A0ABU0PIU7_9MICC</name>
<dbReference type="Proteomes" id="UP001236806">
    <property type="component" value="Unassembled WGS sequence"/>
</dbReference>
<evidence type="ECO:0000256" key="1">
    <source>
        <dbReference type="SAM" id="Phobius"/>
    </source>
</evidence>
<keyword evidence="1" id="KW-0472">Membrane</keyword>
<gene>
    <name evidence="2" type="ORF">QFZ36_001446</name>
</gene>
<proteinExistence type="predicted"/>